<dbReference type="OrthoDB" id="2538461at2759"/>
<feature type="compositionally biased region" description="Polar residues" evidence="1">
    <location>
        <begin position="219"/>
        <end position="228"/>
    </location>
</feature>
<gene>
    <name evidence="2" type="ORF">POSPLADRAFT_1035964</name>
</gene>
<dbReference type="GeneID" id="36322069"/>
<feature type="compositionally biased region" description="Acidic residues" evidence="1">
    <location>
        <begin position="44"/>
        <end position="60"/>
    </location>
</feature>
<evidence type="ECO:0000313" key="3">
    <source>
        <dbReference type="Proteomes" id="UP000194127"/>
    </source>
</evidence>
<evidence type="ECO:0000313" key="2">
    <source>
        <dbReference type="EMBL" id="OSX58881.1"/>
    </source>
</evidence>
<feature type="region of interest" description="Disordered" evidence="1">
    <location>
        <begin position="159"/>
        <end position="347"/>
    </location>
</feature>
<dbReference type="RefSeq" id="XP_024335675.1">
    <property type="nucleotide sequence ID" value="XM_024477119.1"/>
</dbReference>
<proteinExistence type="predicted"/>
<accession>A0A1X6MR60</accession>
<feature type="compositionally biased region" description="Low complexity" evidence="1">
    <location>
        <begin position="291"/>
        <end position="305"/>
    </location>
</feature>
<dbReference type="STRING" id="670580.A0A1X6MR60"/>
<dbReference type="AlphaFoldDB" id="A0A1X6MR60"/>
<dbReference type="EMBL" id="KZ110603">
    <property type="protein sequence ID" value="OSX58881.1"/>
    <property type="molecule type" value="Genomic_DNA"/>
</dbReference>
<feature type="compositionally biased region" description="Basic and acidic residues" evidence="1">
    <location>
        <begin position="197"/>
        <end position="214"/>
    </location>
</feature>
<organism evidence="2 3">
    <name type="scientific">Postia placenta MAD-698-R-SB12</name>
    <dbReference type="NCBI Taxonomy" id="670580"/>
    <lineage>
        <taxon>Eukaryota</taxon>
        <taxon>Fungi</taxon>
        <taxon>Dikarya</taxon>
        <taxon>Basidiomycota</taxon>
        <taxon>Agaricomycotina</taxon>
        <taxon>Agaricomycetes</taxon>
        <taxon>Polyporales</taxon>
        <taxon>Adustoporiaceae</taxon>
        <taxon>Rhodonia</taxon>
    </lineage>
</organism>
<protein>
    <recommendedName>
        <fullName evidence="4">Zinc finger double-stranded RNA binding domain-containing protein</fullName>
    </recommendedName>
</protein>
<sequence length="347" mass="38421">MFKRVNKRLQKQQKDEELGLDADTKAALGLQDDSGSDDFLSSDSDTDDSDPEDPNEEEGGEEHLAAGESDEEDEVEDEVDESDADEPPVSLTEALKDPLYTISLEPEIKACVSCPGRLLKNPTMEEVHRSSNAHVRRYKKFRQAAGERSLDTDVRDILKEISAGPEKQNTDKLSKRAMKRTMQQKKQASVKSKRQKQKELKAKGIARKQEKATAKAESTPVSEPSTAEPQKKRKRDDGDSVKDASPSEIPARKSKLAQRLKSAEMAETTQADGPAKLSRSTRQKRSDKDTAASAAPAKSATLADTPKPDTSVKTAKPAKLKNLVEESRKRREAQTKARKRPRKQQSS</sequence>
<feature type="compositionally biased region" description="Basic residues" evidence="1">
    <location>
        <begin position="336"/>
        <end position="347"/>
    </location>
</feature>
<feature type="region of interest" description="Disordered" evidence="1">
    <location>
        <begin position="1"/>
        <end position="95"/>
    </location>
</feature>
<name>A0A1X6MR60_9APHY</name>
<evidence type="ECO:0000256" key="1">
    <source>
        <dbReference type="SAM" id="MobiDB-lite"/>
    </source>
</evidence>
<feature type="compositionally biased region" description="Basic and acidic residues" evidence="1">
    <location>
        <begin position="322"/>
        <end position="335"/>
    </location>
</feature>
<feature type="compositionally biased region" description="Acidic residues" evidence="1">
    <location>
        <begin position="68"/>
        <end position="86"/>
    </location>
</feature>
<keyword evidence="3" id="KW-1185">Reference proteome</keyword>
<reference evidence="2 3" key="1">
    <citation type="submission" date="2017-04" db="EMBL/GenBank/DDBJ databases">
        <title>Genome Sequence of the Model Brown-Rot Fungus Postia placenta SB12.</title>
        <authorList>
            <consortium name="DOE Joint Genome Institute"/>
            <person name="Gaskell J."/>
            <person name="Kersten P."/>
            <person name="Larrondo L.F."/>
            <person name="Canessa P."/>
            <person name="Martinez D."/>
            <person name="Hibbett D."/>
            <person name="Schmoll M."/>
            <person name="Kubicek C.P."/>
            <person name="Martinez A.T."/>
            <person name="Yadav J."/>
            <person name="Master E."/>
            <person name="Magnuson J.K."/>
            <person name="James T."/>
            <person name="Yaver D."/>
            <person name="Berka R."/>
            <person name="Labutti K."/>
            <person name="Lipzen A."/>
            <person name="Aerts A."/>
            <person name="Barry K."/>
            <person name="Henrissat B."/>
            <person name="Blanchette R."/>
            <person name="Grigoriev I."/>
            <person name="Cullen D."/>
        </authorList>
    </citation>
    <scope>NUCLEOTIDE SEQUENCE [LARGE SCALE GENOMIC DNA]</scope>
    <source>
        <strain evidence="2 3">MAD-698-R-SB12</strain>
    </source>
</reference>
<feature type="compositionally biased region" description="Basic residues" evidence="1">
    <location>
        <begin position="1"/>
        <end position="11"/>
    </location>
</feature>
<dbReference type="Proteomes" id="UP000194127">
    <property type="component" value="Unassembled WGS sequence"/>
</dbReference>
<evidence type="ECO:0008006" key="4">
    <source>
        <dbReference type="Google" id="ProtNLM"/>
    </source>
</evidence>